<dbReference type="CDD" id="cd09233">
    <property type="entry name" value="ACE1-Sec16-like"/>
    <property type="match status" value="1"/>
</dbReference>
<reference evidence="10" key="1">
    <citation type="submission" date="2012-12" db="EMBL/GenBank/DDBJ databases">
        <authorList>
            <person name="Hellsten U."/>
            <person name="Grimwood J."/>
            <person name="Chapman J.A."/>
            <person name="Shapiro H."/>
            <person name="Aerts A."/>
            <person name="Otillar R.P."/>
            <person name="Terry A.Y."/>
            <person name="Boore J.L."/>
            <person name="Simakov O."/>
            <person name="Marletaz F."/>
            <person name="Cho S.-J."/>
            <person name="Edsinger-Gonzales E."/>
            <person name="Havlak P."/>
            <person name="Kuo D.-H."/>
            <person name="Larsson T."/>
            <person name="Lv J."/>
            <person name="Arendt D."/>
            <person name="Savage R."/>
            <person name="Osoegawa K."/>
            <person name="de Jong P."/>
            <person name="Lindberg D.R."/>
            <person name="Seaver E.C."/>
            <person name="Weisblat D.A."/>
            <person name="Putnam N.H."/>
            <person name="Grigoriev I.V."/>
            <person name="Rokhsar D.S."/>
        </authorList>
    </citation>
    <scope>NUCLEOTIDE SEQUENCE</scope>
</reference>
<comment type="subcellular location">
    <subcellularLocation>
        <location evidence="1">Endoplasmic reticulum</location>
    </subcellularLocation>
</comment>
<dbReference type="Proteomes" id="UP000015101">
    <property type="component" value="Unassembled WGS sequence"/>
</dbReference>
<dbReference type="GO" id="GO:0016192">
    <property type="term" value="P:vesicle-mediated transport"/>
    <property type="evidence" value="ECO:0007669"/>
    <property type="project" value="UniProtKB-KW"/>
</dbReference>
<dbReference type="EMBL" id="AMQM01001835">
    <property type="status" value="NOT_ANNOTATED_CDS"/>
    <property type="molecule type" value="Genomic_DNA"/>
</dbReference>
<feature type="region of interest" description="Disordered" evidence="6">
    <location>
        <begin position="1628"/>
        <end position="1721"/>
    </location>
</feature>
<dbReference type="InParanoid" id="T1EVT5"/>
<feature type="region of interest" description="Disordered" evidence="6">
    <location>
        <begin position="710"/>
        <end position="850"/>
    </location>
</feature>
<feature type="compositionally biased region" description="Basic and acidic residues" evidence="6">
    <location>
        <begin position="576"/>
        <end position="594"/>
    </location>
</feature>
<evidence type="ECO:0000256" key="6">
    <source>
        <dbReference type="SAM" id="MobiDB-lite"/>
    </source>
</evidence>
<feature type="compositionally biased region" description="Low complexity" evidence="6">
    <location>
        <begin position="1628"/>
        <end position="1641"/>
    </location>
</feature>
<dbReference type="GO" id="GO:0007030">
    <property type="term" value="P:Golgi organization"/>
    <property type="evidence" value="ECO:0000318"/>
    <property type="project" value="GO_Central"/>
</dbReference>
<dbReference type="HOGENOM" id="CLU_239093_0_0_1"/>
<evidence type="ECO:0000256" key="2">
    <source>
        <dbReference type="ARBA" id="ARBA00005927"/>
    </source>
</evidence>
<evidence type="ECO:0000259" key="7">
    <source>
        <dbReference type="Pfam" id="PF12931"/>
    </source>
</evidence>
<feature type="compositionally biased region" description="Low complexity" evidence="6">
    <location>
        <begin position="1671"/>
        <end position="1721"/>
    </location>
</feature>
<evidence type="ECO:0000313" key="10">
    <source>
        <dbReference type="Proteomes" id="UP000015101"/>
    </source>
</evidence>
<evidence type="ECO:0000313" key="9">
    <source>
        <dbReference type="EnsemblMetazoa" id="HelroP164796"/>
    </source>
</evidence>
<feature type="compositionally biased region" description="Polar residues" evidence="6">
    <location>
        <begin position="596"/>
        <end position="612"/>
    </location>
</feature>
<dbReference type="Pfam" id="PF12931">
    <property type="entry name" value="TPR_Sec16"/>
    <property type="match status" value="1"/>
</dbReference>
<feature type="region of interest" description="Disordered" evidence="6">
    <location>
        <begin position="1196"/>
        <end position="1220"/>
    </location>
</feature>
<feature type="region of interest" description="Disordered" evidence="6">
    <location>
        <begin position="514"/>
        <end position="689"/>
    </location>
</feature>
<keyword evidence="4" id="KW-0256">Endoplasmic reticulum</keyword>
<keyword evidence="3" id="KW-0813">Transport</keyword>
<dbReference type="InterPro" id="IPR024298">
    <property type="entry name" value="Sec16_Sec23-bd"/>
</dbReference>
<dbReference type="CTD" id="20200685"/>
<feature type="region of interest" description="Disordered" evidence="6">
    <location>
        <begin position="1"/>
        <end position="25"/>
    </location>
</feature>
<feature type="compositionally biased region" description="Low complexity" evidence="6">
    <location>
        <begin position="1196"/>
        <end position="1219"/>
    </location>
</feature>
<reference evidence="8 10" key="2">
    <citation type="journal article" date="2013" name="Nature">
        <title>Insights into bilaterian evolution from three spiralian genomes.</title>
        <authorList>
            <person name="Simakov O."/>
            <person name="Marletaz F."/>
            <person name="Cho S.J."/>
            <person name="Edsinger-Gonzales E."/>
            <person name="Havlak P."/>
            <person name="Hellsten U."/>
            <person name="Kuo D.H."/>
            <person name="Larsson T."/>
            <person name="Lv J."/>
            <person name="Arendt D."/>
            <person name="Savage R."/>
            <person name="Osoegawa K."/>
            <person name="de Jong P."/>
            <person name="Grimwood J."/>
            <person name="Chapman J.A."/>
            <person name="Shapiro H."/>
            <person name="Aerts A."/>
            <person name="Otillar R.P."/>
            <person name="Terry A.Y."/>
            <person name="Boore J.L."/>
            <person name="Grigoriev I.V."/>
            <person name="Lindberg D.R."/>
            <person name="Seaver E.C."/>
            <person name="Weisblat D.A."/>
            <person name="Putnam N.H."/>
            <person name="Rokhsar D.S."/>
        </authorList>
    </citation>
    <scope>NUCLEOTIDE SEQUENCE</scope>
</reference>
<dbReference type="eggNOG" id="KOG1913">
    <property type="taxonomic scope" value="Eukaryota"/>
</dbReference>
<dbReference type="EnsemblMetazoa" id="HelroT164796">
    <property type="protein sequence ID" value="HelroP164796"/>
    <property type="gene ID" value="HelroG164796"/>
</dbReference>
<dbReference type="Gene3D" id="1.25.40.1030">
    <property type="match status" value="1"/>
</dbReference>
<evidence type="ECO:0000256" key="5">
    <source>
        <dbReference type="ARBA" id="ARBA00022892"/>
    </source>
</evidence>
<organism evidence="9 10">
    <name type="scientific">Helobdella robusta</name>
    <name type="common">Californian leech</name>
    <dbReference type="NCBI Taxonomy" id="6412"/>
    <lineage>
        <taxon>Eukaryota</taxon>
        <taxon>Metazoa</taxon>
        <taxon>Spiralia</taxon>
        <taxon>Lophotrochozoa</taxon>
        <taxon>Annelida</taxon>
        <taxon>Clitellata</taxon>
        <taxon>Hirudinea</taxon>
        <taxon>Rhynchobdellida</taxon>
        <taxon>Glossiphoniidae</taxon>
        <taxon>Helobdella</taxon>
    </lineage>
</organism>
<comment type="similarity">
    <text evidence="2">Belongs to the SEC16 family.</text>
</comment>
<feature type="compositionally biased region" description="Basic and acidic residues" evidence="6">
    <location>
        <begin position="726"/>
        <end position="850"/>
    </location>
</feature>
<evidence type="ECO:0000313" key="8">
    <source>
        <dbReference type="EMBL" id="ESN92700.1"/>
    </source>
</evidence>
<accession>T1EVT5</accession>
<dbReference type="GO" id="GO:0070973">
    <property type="term" value="P:protein localization to endoplasmic reticulum exit site"/>
    <property type="evidence" value="ECO:0000318"/>
    <property type="project" value="GO_Central"/>
</dbReference>
<dbReference type="EMBL" id="KB097639">
    <property type="protein sequence ID" value="ESN92700.1"/>
    <property type="molecule type" value="Genomic_DNA"/>
</dbReference>
<dbReference type="OrthoDB" id="8918678at2759"/>
<feature type="region of interest" description="Disordered" evidence="6">
    <location>
        <begin position="451"/>
        <end position="472"/>
    </location>
</feature>
<proteinExistence type="inferred from homology"/>
<dbReference type="STRING" id="6412.T1EVT5"/>
<feature type="compositionally biased region" description="Polar residues" evidence="6">
    <location>
        <begin position="710"/>
        <end position="724"/>
    </location>
</feature>
<feature type="compositionally biased region" description="Polar residues" evidence="6">
    <location>
        <begin position="92"/>
        <end position="101"/>
    </location>
</feature>
<feature type="region of interest" description="Disordered" evidence="6">
    <location>
        <begin position="53"/>
        <end position="101"/>
    </location>
</feature>
<dbReference type="PANTHER" id="PTHR13402">
    <property type="entry name" value="RGPR-RELATED"/>
    <property type="match status" value="1"/>
</dbReference>
<dbReference type="GO" id="GO:0012507">
    <property type="term" value="C:ER to Golgi transport vesicle membrane"/>
    <property type="evidence" value="ECO:0000318"/>
    <property type="project" value="GO_Central"/>
</dbReference>
<evidence type="ECO:0000256" key="1">
    <source>
        <dbReference type="ARBA" id="ARBA00004240"/>
    </source>
</evidence>
<dbReference type="PANTHER" id="PTHR13402:SF6">
    <property type="entry name" value="SECRETORY 16, ISOFORM I"/>
    <property type="match status" value="1"/>
</dbReference>
<feature type="compositionally biased region" description="Polar residues" evidence="6">
    <location>
        <begin position="53"/>
        <end position="78"/>
    </location>
</feature>
<keyword evidence="10" id="KW-1185">Reference proteome</keyword>
<dbReference type="GeneID" id="20200685"/>
<dbReference type="RefSeq" id="XP_009029006.1">
    <property type="nucleotide sequence ID" value="XM_009030758.1"/>
</dbReference>
<sequence>MSSEIPWNEDGSNENGYDNNNNITTAQNQDDFSLQHHLVDRNDTLQIQHSYSSNYNFNEDNNSSSPALGSQMNASSDPFQGPPPIHVATNPPLGTTTGIPISNQFRKFTPRTHANAFMYAAASYVTPVQSSLTNVIDSSACSVSESATKDDNKSQESLHPAIKDHTDTHSLEESFGQNHVADSEVTHHNQLFPSSSQAVVGALGIASAEKSITETLSELTDSSALNNNPNANNNVEHNAVTSSRFDPFISQSMTGNFDIASSHSASGNFDITNPYNTVDKFEATNLQPADQPSGDFNSAYHHLLHRKPLNRESMISPATTLWDNVDVPNAPLVKLLPQSENKLSPLAENGLAANVGGANNLILDDKLSGHDVANLQNTGTGPSYNQISAGTTQSKQEVMPLVIPQTTFGGTSATQVPSLSSLVNNDAAISYQSSVVAGLTSSQLHIQENNVPQNSKTTDKSTFQHLEQQPTSNLPVQHFQNFDRQASLDKLHHPQSSEPNASAFVLVSSASHTSNIRPTTSSNLNSFQQPPLQHGPQQAVQVGPLSTASLVSQTSHTSHIPSNPVQSTQPDVISKPSDHISNQDDYAQRPDYTHRPNYSDNVVRSRPSSRSLQYPEPHRPLSRPSSRQMMFPYDEQKSFSRPNYYANDRPHSRPSSRPPSRHNDYYPQPLPRHEPPVDNKYSNPNYYVAGVRPDSRGNIIADENLYAQGSTNVSRSSSLTNSAVDNKGKYQEDKPLYPDSRSERFQHPDDSSRYYDDRPRYPEDRSRPQYPDDRYDRSRHPDERSRRRDDSRSRYQDDQMRYPDDRPRRRDDSRSRYQDDRYSDDRLRYQDDRSRYPNDYSRMRYPNDRMRYPDDVTRYAADRSSYSNAMDRARSFDDPYSSNSGTNISSQFDPYQRPRSRQDDRYPNEWMNKDIYMDAMQRYYKDYMAYYMSSHMSQDPSLSDPYYDFYKNASQYNKGFYEEMASYGQAVPLDRNLLDVVGRSRSVKSSRGSSPVFNPITAADQFARESRHGSRPSSQMSCPSQDILSVEARGRVTPYKYITAHARASFSRSGHLVQIMPRDPIIGGPSHVCITQVHDVESEEVKEMKEFPGPLIRGEVDEDVTLDLLYFCQHQISKVSQNVDIIDRPSAVLLWKYLHLLVKMNGKIPRTNVSELLLEDFSYSSSACLVSESTSSKADANNCVEGSTVMNADNSQLEQQHQQPLHQQSQPQQPQQQQSNVTQVISRYRDLLLYGRKKNALEWAVKNDLWEHALFLASEMDAKTYASVKAKFVDKSARINDPLRTLYQVMIGRAPDFMYDDKLDEWRPNLAMLLSNTTLEDNFVRKNIINLGDKLASRGLLYASHFCYLVGQSSFGNFSEKSSKLVLIASNHSLPFKKFCTNISIQATEIYEYATSLSSPQFNLSSLVLYKFIYLSRLIDCGLFEEAFKYTKVIANNIINNPSLYPSAVVSFIHQLSTSLSIWDSEKSSTFETPAAWVTNLNNIICKIRDGSLDLQGLRASPQVPSTGASSEVGDIMLHAQNGHQWGSGQYGQGYVPVSSNWSDSNLVSQWAASQEANQQSWANQNASFAPIHNESIASLVSGHSETNPADIQVPNLKQEEQLQYQTQQYDQQQQMQLQCLQQQHQEGQQHFQQQQPQYPQQHHEEEQQQQHYQSDNQQPRDFHNQQLDRPPQQNSHQLQPHQLQPHQLQPHQLQPHQLQPHQLQPHQLKPQQPQQPQQQQHHPYFVLGGGEMGQIPEETTHDLQQNSPLNPVNILRCPIA</sequence>
<dbReference type="KEGG" id="hro:HELRODRAFT_164796"/>
<evidence type="ECO:0000256" key="3">
    <source>
        <dbReference type="ARBA" id="ARBA00022448"/>
    </source>
</evidence>
<feature type="region of interest" description="Disordered" evidence="6">
    <location>
        <begin position="863"/>
        <end position="906"/>
    </location>
</feature>
<dbReference type="GO" id="GO:0070971">
    <property type="term" value="C:endoplasmic reticulum exit site"/>
    <property type="evidence" value="ECO:0000318"/>
    <property type="project" value="GO_Central"/>
</dbReference>
<feature type="compositionally biased region" description="Low complexity" evidence="6">
    <location>
        <begin position="8"/>
        <end position="22"/>
    </location>
</feature>
<dbReference type="EMBL" id="AMQM01001834">
    <property type="status" value="NOT_ANNOTATED_CDS"/>
    <property type="molecule type" value="Genomic_DNA"/>
</dbReference>
<feature type="domain" description="Sec16 Sec23-binding" evidence="7">
    <location>
        <begin position="1229"/>
        <end position="1469"/>
    </location>
</feature>
<keyword evidence="5" id="KW-0931">ER-Golgi transport</keyword>
<reference evidence="9" key="3">
    <citation type="submission" date="2015-06" db="UniProtKB">
        <authorList>
            <consortium name="EnsemblMetazoa"/>
        </authorList>
    </citation>
    <scope>IDENTIFICATION</scope>
</reference>
<evidence type="ECO:0000256" key="4">
    <source>
        <dbReference type="ARBA" id="ARBA00022824"/>
    </source>
</evidence>
<gene>
    <name evidence="9" type="primary">20200685</name>
    <name evidence="8" type="ORF">HELRODRAFT_164796</name>
</gene>
<protein>
    <recommendedName>
        <fullName evidence="7">Sec16 Sec23-binding domain-containing protein</fullName>
    </recommendedName>
</protein>
<feature type="compositionally biased region" description="Polar residues" evidence="6">
    <location>
        <begin position="514"/>
        <end position="571"/>
    </location>
</feature>
<name>T1EVT5_HELRO</name>
<feature type="compositionally biased region" description="Polar residues" evidence="6">
    <location>
        <begin position="880"/>
        <end position="893"/>
    </location>
</feature>